<protein>
    <recommendedName>
        <fullName evidence="2">NIDO domain-containing protein</fullName>
    </recommendedName>
</protein>
<name>A0A238BM59_9BILA</name>
<evidence type="ECO:0000259" key="2">
    <source>
        <dbReference type="PROSITE" id="PS51220"/>
    </source>
</evidence>
<dbReference type="GO" id="GO:0007160">
    <property type="term" value="P:cell-matrix adhesion"/>
    <property type="evidence" value="ECO:0007669"/>
    <property type="project" value="InterPro"/>
</dbReference>
<proteinExistence type="predicted"/>
<feature type="region of interest" description="Disordered" evidence="1">
    <location>
        <begin position="215"/>
        <end position="288"/>
    </location>
</feature>
<dbReference type="OrthoDB" id="6236007at2759"/>
<dbReference type="AlphaFoldDB" id="A0A238BM59"/>
<dbReference type="InterPro" id="IPR003886">
    <property type="entry name" value="NIDO_dom"/>
</dbReference>
<gene>
    <name evidence="3" type="ORF">X798_07428</name>
</gene>
<feature type="non-terminal residue" evidence="3">
    <location>
        <position position="319"/>
    </location>
</feature>
<reference evidence="3 4" key="1">
    <citation type="submission" date="2015-12" db="EMBL/GenBank/DDBJ databases">
        <title>Draft genome of the nematode, Onchocerca flexuosa.</title>
        <authorList>
            <person name="Mitreva M."/>
        </authorList>
    </citation>
    <scope>NUCLEOTIDE SEQUENCE [LARGE SCALE GENOMIC DNA]</scope>
    <source>
        <strain evidence="3">Red Deer</strain>
    </source>
</reference>
<evidence type="ECO:0000313" key="4">
    <source>
        <dbReference type="Proteomes" id="UP000242913"/>
    </source>
</evidence>
<feature type="compositionally biased region" description="Basic and acidic residues" evidence="1">
    <location>
        <begin position="251"/>
        <end position="269"/>
    </location>
</feature>
<dbReference type="EMBL" id="KZ270707">
    <property type="protein sequence ID" value="OZC05598.1"/>
    <property type="molecule type" value="Genomic_DNA"/>
</dbReference>
<keyword evidence="4" id="KW-1185">Reference proteome</keyword>
<sequence length="319" mass="35156">MLPGSGTFEIVNLSKRSNIGKPGQWLYRIDSKDVEMCLQPNLQPPYCEEYEVTDESKSVTSPSKLKETEISEQVDHTALSEVDESTDEIVEIPGPQIIHPVLIDSLPSTEMQSEIKVKSSEGSSGSVKDEEELTKNPTTPHISLISFDHRDIEDLPPDAFEITFSPATTRVFTTPGNIGKELLSIHSVENGSGLPETSTDASSILRSDIVATNVDSNQSELSPISSTQSVEDIRPAQKIKPEQIDFNEDEQTIRPDDHDSTESHDENEPSQKSISTDSPVQSLSSEDEMALSTTSKPLFIFTTLSKVCYHIIAFFSNIL</sequence>
<feature type="domain" description="NIDO" evidence="2">
    <location>
        <begin position="1"/>
        <end position="32"/>
    </location>
</feature>
<accession>A0A238BM59</accession>
<feature type="compositionally biased region" description="Polar residues" evidence="1">
    <location>
        <begin position="270"/>
        <end position="284"/>
    </location>
</feature>
<dbReference type="PROSITE" id="PS51220">
    <property type="entry name" value="NIDO"/>
    <property type="match status" value="1"/>
</dbReference>
<feature type="compositionally biased region" description="Basic and acidic residues" evidence="1">
    <location>
        <begin position="231"/>
        <end position="243"/>
    </location>
</feature>
<feature type="compositionally biased region" description="Polar residues" evidence="1">
    <location>
        <begin position="215"/>
        <end position="230"/>
    </location>
</feature>
<feature type="region of interest" description="Disordered" evidence="1">
    <location>
        <begin position="110"/>
        <end position="141"/>
    </location>
</feature>
<evidence type="ECO:0000256" key="1">
    <source>
        <dbReference type="SAM" id="MobiDB-lite"/>
    </source>
</evidence>
<organism evidence="3 4">
    <name type="scientific">Onchocerca flexuosa</name>
    <dbReference type="NCBI Taxonomy" id="387005"/>
    <lineage>
        <taxon>Eukaryota</taxon>
        <taxon>Metazoa</taxon>
        <taxon>Ecdysozoa</taxon>
        <taxon>Nematoda</taxon>
        <taxon>Chromadorea</taxon>
        <taxon>Rhabditida</taxon>
        <taxon>Spirurina</taxon>
        <taxon>Spiruromorpha</taxon>
        <taxon>Filarioidea</taxon>
        <taxon>Onchocercidae</taxon>
        <taxon>Onchocerca</taxon>
    </lineage>
</organism>
<dbReference type="Proteomes" id="UP000242913">
    <property type="component" value="Unassembled WGS sequence"/>
</dbReference>
<evidence type="ECO:0000313" key="3">
    <source>
        <dbReference type="EMBL" id="OZC05598.1"/>
    </source>
</evidence>